<reference evidence="4 5" key="1">
    <citation type="submission" date="2019-07" db="EMBL/GenBank/DDBJ databases">
        <title>Thalassofilum flectens gen. nov., sp. nov., a novel moderate thermophilic anaerobe from a shallow sea hot spring in Kunashir Island (Russia), representing a new family in the order Bacteroidales, and proposal of Thalassofilacea fam. nov.</title>
        <authorList>
            <person name="Kochetkova T.V."/>
            <person name="Podosokorskaya O.A."/>
            <person name="Novikov A."/>
            <person name="Elcheninov A.G."/>
            <person name="Toshchakov S.V."/>
            <person name="Kublanov I.V."/>
        </authorList>
    </citation>
    <scope>NUCLEOTIDE SEQUENCE [LARGE SCALE GENOMIC DNA]</scope>
    <source>
        <strain evidence="4 5">38-H</strain>
    </source>
</reference>
<dbReference type="PRINTS" id="PR00081">
    <property type="entry name" value="GDHRDH"/>
</dbReference>
<dbReference type="KEGG" id="ttz:FHG85_06720"/>
<proteinExistence type="inferred from homology"/>
<organism evidence="4 5">
    <name type="scientific">Tenuifilum thalassicum</name>
    <dbReference type="NCBI Taxonomy" id="2590900"/>
    <lineage>
        <taxon>Bacteria</taxon>
        <taxon>Pseudomonadati</taxon>
        <taxon>Bacteroidota</taxon>
        <taxon>Bacteroidia</taxon>
        <taxon>Bacteroidales</taxon>
        <taxon>Tenuifilaceae</taxon>
        <taxon>Tenuifilum</taxon>
    </lineage>
</organism>
<dbReference type="NCBIfam" id="NF004825">
    <property type="entry name" value="PRK06181.1"/>
    <property type="match status" value="1"/>
</dbReference>
<comment type="similarity">
    <text evidence="1 3">Belongs to the short-chain dehydrogenases/reductases (SDR) family.</text>
</comment>
<evidence type="ECO:0000256" key="1">
    <source>
        <dbReference type="ARBA" id="ARBA00006484"/>
    </source>
</evidence>
<evidence type="ECO:0000313" key="4">
    <source>
        <dbReference type="EMBL" id="QKG79967.1"/>
    </source>
</evidence>
<keyword evidence="5" id="KW-1185">Reference proteome</keyword>
<keyword evidence="2" id="KW-0560">Oxidoreductase</keyword>
<dbReference type="PANTHER" id="PTHR44196">
    <property type="entry name" value="DEHYDROGENASE/REDUCTASE SDR FAMILY MEMBER 7B"/>
    <property type="match status" value="1"/>
</dbReference>
<dbReference type="Gene3D" id="3.40.50.720">
    <property type="entry name" value="NAD(P)-binding Rossmann-like Domain"/>
    <property type="match status" value="1"/>
</dbReference>
<dbReference type="PROSITE" id="PS00061">
    <property type="entry name" value="ADH_SHORT"/>
    <property type="match status" value="1"/>
</dbReference>
<dbReference type="InterPro" id="IPR020904">
    <property type="entry name" value="Sc_DH/Rdtase_CS"/>
</dbReference>
<evidence type="ECO:0000256" key="2">
    <source>
        <dbReference type="ARBA" id="ARBA00023002"/>
    </source>
</evidence>
<dbReference type="InterPro" id="IPR036291">
    <property type="entry name" value="NAD(P)-bd_dom_sf"/>
</dbReference>
<evidence type="ECO:0000313" key="5">
    <source>
        <dbReference type="Proteomes" id="UP000500961"/>
    </source>
</evidence>
<name>A0A7D3XEI8_9BACT</name>
<dbReference type="SUPFAM" id="SSF51735">
    <property type="entry name" value="NAD(P)-binding Rossmann-fold domains"/>
    <property type="match status" value="1"/>
</dbReference>
<dbReference type="Proteomes" id="UP000500961">
    <property type="component" value="Chromosome"/>
</dbReference>
<sequence length="274" mass="30328">MKPFKHLRNKVVVITGASSGIGEALTYEFAKYKCNIVIGARDFKKLSEISENLNNNGVKVIPVKTDVTQEHDCKNLIDETVKAFGRIDILINNAGVSMRALFKDVDLSVIHRLMDVNFWGTVYCTKYALPYLIDAKGSVVGVSSIAGFHGLPGRCGYSASKFAMHGFLETLRIENLKNGLHVMIAAPSFTATNVRYSALTADGTPQGKSPRDEKKMLTPEEVAQKIVKGIVNKRRNLIMGIDGKISVLAQRILPKVIDHLLYRYMAKEPDSPFK</sequence>
<evidence type="ECO:0000256" key="3">
    <source>
        <dbReference type="RuleBase" id="RU000363"/>
    </source>
</evidence>
<dbReference type="GO" id="GO:0016020">
    <property type="term" value="C:membrane"/>
    <property type="evidence" value="ECO:0007669"/>
    <property type="project" value="TreeGrafter"/>
</dbReference>
<protein>
    <submittedName>
        <fullName evidence="4">SDR family oxidoreductase</fullName>
    </submittedName>
</protein>
<dbReference type="InterPro" id="IPR002347">
    <property type="entry name" value="SDR_fam"/>
</dbReference>
<dbReference type="AlphaFoldDB" id="A0A7D3XEI8"/>
<accession>A0A7D3XEI8</accession>
<dbReference type="PANTHER" id="PTHR44196:SF1">
    <property type="entry name" value="DEHYDROGENASE_REDUCTASE SDR FAMILY MEMBER 7B"/>
    <property type="match status" value="1"/>
</dbReference>
<dbReference type="EMBL" id="CP041345">
    <property type="protein sequence ID" value="QKG79967.1"/>
    <property type="molecule type" value="Genomic_DNA"/>
</dbReference>
<dbReference type="Pfam" id="PF00106">
    <property type="entry name" value="adh_short"/>
    <property type="match status" value="1"/>
</dbReference>
<gene>
    <name evidence="4" type="ORF">FHG85_06720</name>
</gene>
<dbReference type="RefSeq" id="WP_173074247.1">
    <property type="nucleotide sequence ID" value="NZ_CP041345.1"/>
</dbReference>
<dbReference type="GO" id="GO:0016491">
    <property type="term" value="F:oxidoreductase activity"/>
    <property type="evidence" value="ECO:0007669"/>
    <property type="project" value="UniProtKB-KW"/>
</dbReference>
<dbReference type="PRINTS" id="PR00080">
    <property type="entry name" value="SDRFAMILY"/>
</dbReference>